<dbReference type="Gene3D" id="1.10.555.10">
    <property type="entry name" value="Rho GTPase activation protein"/>
    <property type="match status" value="1"/>
</dbReference>
<dbReference type="InterPro" id="IPR000198">
    <property type="entry name" value="RhoGAP_dom"/>
</dbReference>
<accession>A0ABY8TT21</accession>
<dbReference type="EMBL" id="CP126209">
    <property type="protein sequence ID" value="WIA10623.1"/>
    <property type="molecule type" value="Genomic_DNA"/>
</dbReference>
<reference evidence="3 4" key="1">
    <citation type="submission" date="2023-05" db="EMBL/GenBank/DDBJ databases">
        <title>A 100% complete, gapless, phased diploid assembly of the Scenedesmus obliquus UTEX 3031 genome.</title>
        <authorList>
            <person name="Biondi T.C."/>
            <person name="Hanschen E.R."/>
            <person name="Kwon T."/>
            <person name="Eng W."/>
            <person name="Kruse C.P.S."/>
            <person name="Koehler S.I."/>
            <person name="Kunde Y."/>
            <person name="Gleasner C.D."/>
            <person name="You Mak K.T."/>
            <person name="Polle J."/>
            <person name="Hovde B.T."/>
            <person name="Starkenburg S.R."/>
        </authorList>
    </citation>
    <scope>NUCLEOTIDE SEQUENCE [LARGE SCALE GENOMIC DNA]</scope>
    <source>
        <strain evidence="3 4">DOE0152z</strain>
    </source>
</reference>
<dbReference type="SUPFAM" id="SSF48350">
    <property type="entry name" value="GTPase activation domain, GAP"/>
    <property type="match status" value="1"/>
</dbReference>
<name>A0ABY8TT21_TETOB</name>
<sequence length="430" mass="43702">MDSSIIKKVSDEGVVAPEPAAPASVPAAAEDMVVHSSVEPAPPADASSAGQADEADVPSASGSTATKFDPLEALKLGSLRLANMLKRDPKQQQQQQVQADTSSPAAALDSPQPEQQHSSEVVARLKATAAGLGLRAKEQGSRFYQASVKTAASTAEGIKRLAQGEPLQALCRSEVQARPCPQLVLACCTALVCGGGITTQAIFKHEPPQELVDRLAATAADLAVFPPGSSPHAVAGLLKQFLMGLPEPLLTYRLLPQWVAAGDCPESAGALLQQMPPANANALRLLMQTCCYMNEQAALNEMDSQALAEVLAPVLAWKPPPKPQPAAGQGPFGGLTKALTLNKATAAAAAAGAADAEPGSAAAAAGSTAAAGDAEGEPQVPASTAAAAVAANSAGLAEAHKVLPLDDAELDAVVTVLEYMISHYSSVFAA</sequence>
<feature type="region of interest" description="Disordered" evidence="1">
    <location>
        <begin position="1"/>
        <end position="66"/>
    </location>
</feature>
<feature type="domain" description="Rho-GAP" evidence="2">
    <location>
        <begin position="165"/>
        <end position="347"/>
    </location>
</feature>
<feature type="region of interest" description="Disordered" evidence="1">
    <location>
        <begin position="87"/>
        <end position="120"/>
    </location>
</feature>
<dbReference type="PANTHER" id="PTHR45808:SF2">
    <property type="entry name" value="RHO GTPASE-ACTIVATING PROTEIN 68F"/>
    <property type="match status" value="1"/>
</dbReference>
<organism evidence="3 4">
    <name type="scientific">Tetradesmus obliquus</name>
    <name type="common">Green alga</name>
    <name type="synonym">Acutodesmus obliquus</name>
    <dbReference type="NCBI Taxonomy" id="3088"/>
    <lineage>
        <taxon>Eukaryota</taxon>
        <taxon>Viridiplantae</taxon>
        <taxon>Chlorophyta</taxon>
        <taxon>core chlorophytes</taxon>
        <taxon>Chlorophyceae</taxon>
        <taxon>CS clade</taxon>
        <taxon>Sphaeropleales</taxon>
        <taxon>Scenedesmaceae</taxon>
        <taxon>Tetradesmus</taxon>
    </lineage>
</organism>
<dbReference type="PANTHER" id="PTHR45808">
    <property type="entry name" value="RHO GTPASE-ACTIVATING PROTEIN 68F"/>
    <property type="match status" value="1"/>
</dbReference>
<protein>
    <recommendedName>
        <fullName evidence="2">Rho-GAP domain-containing protein</fullName>
    </recommendedName>
</protein>
<evidence type="ECO:0000259" key="2">
    <source>
        <dbReference type="PROSITE" id="PS50238"/>
    </source>
</evidence>
<dbReference type="PROSITE" id="PS50238">
    <property type="entry name" value="RHOGAP"/>
    <property type="match status" value="1"/>
</dbReference>
<dbReference type="Proteomes" id="UP001244341">
    <property type="component" value="Chromosome 2b"/>
</dbReference>
<dbReference type="InterPro" id="IPR008936">
    <property type="entry name" value="Rho_GTPase_activation_prot"/>
</dbReference>
<keyword evidence="4" id="KW-1185">Reference proteome</keyword>
<feature type="compositionally biased region" description="Low complexity" evidence="1">
    <location>
        <begin position="14"/>
        <end position="30"/>
    </location>
</feature>
<gene>
    <name evidence="3" type="ORF">OEZ85_010805</name>
</gene>
<evidence type="ECO:0000313" key="4">
    <source>
        <dbReference type="Proteomes" id="UP001244341"/>
    </source>
</evidence>
<evidence type="ECO:0000256" key="1">
    <source>
        <dbReference type="SAM" id="MobiDB-lite"/>
    </source>
</evidence>
<dbReference type="Pfam" id="PF00620">
    <property type="entry name" value="RhoGAP"/>
    <property type="match status" value="1"/>
</dbReference>
<evidence type="ECO:0000313" key="3">
    <source>
        <dbReference type="EMBL" id="WIA10623.1"/>
    </source>
</evidence>
<dbReference type="SMART" id="SM00324">
    <property type="entry name" value="RhoGAP"/>
    <property type="match status" value="1"/>
</dbReference>
<proteinExistence type="predicted"/>